<reference evidence="3" key="1">
    <citation type="journal article" date="2019" name="Int. J. Syst. Evol. Microbiol.">
        <title>The Global Catalogue of Microorganisms (GCM) 10K type strain sequencing project: providing services to taxonomists for standard genome sequencing and annotation.</title>
        <authorList>
            <consortium name="The Broad Institute Genomics Platform"/>
            <consortium name="The Broad Institute Genome Sequencing Center for Infectious Disease"/>
            <person name="Wu L."/>
            <person name="Ma J."/>
        </authorList>
    </citation>
    <scope>NUCLEOTIDE SEQUENCE [LARGE SCALE GENOMIC DNA]</scope>
    <source>
        <strain evidence="3">CGMCC 4.7680</strain>
    </source>
</reference>
<organism evidence="2 3">
    <name type="scientific">Amycolatopsis bullii</name>
    <dbReference type="NCBI Taxonomy" id="941987"/>
    <lineage>
        <taxon>Bacteria</taxon>
        <taxon>Bacillati</taxon>
        <taxon>Actinomycetota</taxon>
        <taxon>Actinomycetes</taxon>
        <taxon>Pseudonocardiales</taxon>
        <taxon>Pseudonocardiaceae</taxon>
        <taxon>Amycolatopsis</taxon>
    </lineage>
</organism>
<dbReference type="CDD" id="cd00093">
    <property type="entry name" value="HTH_XRE"/>
    <property type="match status" value="1"/>
</dbReference>
<feature type="domain" description="HTH cro/C1-type" evidence="1">
    <location>
        <begin position="54"/>
        <end position="109"/>
    </location>
</feature>
<dbReference type="PROSITE" id="PS50943">
    <property type="entry name" value="HTH_CROC1"/>
    <property type="match status" value="1"/>
</dbReference>
<gene>
    <name evidence="2" type="ORF">GCM10017567_47650</name>
</gene>
<name>A0ABQ3KGM3_9PSEU</name>
<dbReference type="Pfam" id="PF13560">
    <property type="entry name" value="HTH_31"/>
    <property type="match status" value="1"/>
</dbReference>
<accession>A0ABQ3KGM3</accession>
<dbReference type="SUPFAM" id="SSF47413">
    <property type="entry name" value="lambda repressor-like DNA-binding domains"/>
    <property type="match status" value="1"/>
</dbReference>
<evidence type="ECO:0000313" key="2">
    <source>
        <dbReference type="EMBL" id="GHG23264.1"/>
    </source>
</evidence>
<keyword evidence="3" id="KW-1185">Reference proteome</keyword>
<dbReference type="InterPro" id="IPR010982">
    <property type="entry name" value="Lambda_DNA-bd_dom_sf"/>
</dbReference>
<proteinExistence type="predicted"/>
<protein>
    <recommendedName>
        <fullName evidence="1">HTH cro/C1-type domain-containing protein</fullName>
    </recommendedName>
</protein>
<dbReference type="Gene3D" id="1.10.260.40">
    <property type="entry name" value="lambda repressor-like DNA-binding domains"/>
    <property type="match status" value="1"/>
</dbReference>
<dbReference type="SMART" id="SM00530">
    <property type="entry name" value="HTH_XRE"/>
    <property type="match status" value="1"/>
</dbReference>
<dbReference type="Proteomes" id="UP000649955">
    <property type="component" value="Unassembled WGS sequence"/>
</dbReference>
<evidence type="ECO:0000259" key="1">
    <source>
        <dbReference type="PROSITE" id="PS50943"/>
    </source>
</evidence>
<evidence type="ECO:0000313" key="3">
    <source>
        <dbReference type="Proteomes" id="UP000649955"/>
    </source>
</evidence>
<sequence>MWWGPVERKLGGAFSTPVHRVIHNRWTTTGIRMPFMVRVPLTDEERERGERLGQALRAARAGRSMVDVAAEAGISVETLRKIETGRIPTPAFFTVAAIADAVGLPLDELRAAVTPAASPPLSQAS</sequence>
<comment type="caution">
    <text evidence="2">The sequence shown here is derived from an EMBL/GenBank/DDBJ whole genome shotgun (WGS) entry which is preliminary data.</text>
</comment>
<dbReference type="InterPro" id="IPR001387">
    <property type="entry name" value="Cro/C1-type_HTH"/>
</dbReference>
<dbReference type="EMBL" id="BNAW01000022">
    <property type="protein sequence ID" value="GHG23264.1"/>
    <property type="molecule type" value="Genomic_DNA"/>
</dbReference>